<protein>
    <submittedName>
        <fullName evidence="2">Putative membrane protein</fullName>
    </submittedName>
</protein>
<dbReference type="RefSeq" id="WP_183209978.1">
    <property type="nucleotide sequence ID" value="NZ_JAAAMM010000004.1"/>
</dbReference>
<dbReference type="EMBL" id="JACIEM010000004">
    <property type="protein sequence ID" value="MBB4004408.1"/>
    <property type="molecule type" value="Genomic_DNA"/>
</dbReference>
<reference evidence="2 3" key="1">
    <citation type="submission" date="2020-08" db="EMBL/GenBank/DDBJ databases">
        <title>Genomic Encyclopedia of Type Strains, Phase IV (KMG-IV): sequencing the most valuable type-strain genomes for metagenomic binning, comparative biology and taxonomic classification.</title>
        <authorList>
            <person name="Goeker M."/>
        </authorList>
    </citation>
    <scope>NUCLEOTIDE SEQUENCE [LARGE SCALE GENOMIC DNA]</scope>
    <source>
        <strain evidence="2 3">DSM 103570</strain>
    </source>
</reference>
<feature type="transmembrane region" description="Helical" evidence="1">
    <location>
        <begin position="89"/>
        <end position="108"/>
    </location>
</feature>
<proteinExistence type="predicted"/>
<gene>
    <name evidence="2" type="ORF">GGR03_003496</name>
</gene>
<feature type="transmembrane region" description="Helical" evidence="1">
    <location>
        <begin position="34"/>
        <end position="51"/>
    </location>
</feature>
<keyword evidence="1" id="KW-0812">Transmembrane</keyword>
<evidence type="ECO:0000313" key="3">
    <source>
        <dbReference type="Proteomes" id="UP000588647"/>
    </source>
</evidence>
<dbReference type="Proteomes" id="UP000588647">
    <property type="component" value="Unassembled WGS sequence"/>
</dbReference>
<accession>A0A7W6HG98</accession>
<feature type="transmembrane region" description="Helical" evidence="1">
    <location>
        <begin position="129"/>
        <end position="147"/>
    </location>
</feature>
<evidence type="ECO:0000313" key="2">
    <source>
        <dbReference type="EMBL" id="MBB4004408.1"/>
    </source>
</evidence>
<dbReference type="AlphaFoldDB" id="A0A7W6HG98"/>
<sequence length="249" mass="26638">MNPSDNRHLLAACIWAAATVIAVASSDSSLLRTLLGIPLVLVASGHALLRAAGYRTGSTLEDLVCMVGMSLVAGIAGGFFLHSSGLLTPLGWAAWFGTVVVLASIIAARRRSASDLPEWQWPEGLRARHVSAFLFAALLATSAYAVAVHDEAAQKQFEFTELWILPSADGQLSVGLRSGEAETQHFDLEITIDGRPFAIFPSLAVAPGESWTRQVQVPREARPQNAEAKLLKLADLQLYRRVSALVPGS</sequence>
<feature type="transmembrane region" description="Helical" evidence="1">
    <location>
        <begin position="63"/>
        <end position="83"/>
    </location>
</feature>
<keyword evidence="3" id="KW-1185">Reference proteome</keyword>
<organism evidence="2 3">
    <name type="scientific">Aurantimonas endophytica</name>
    <dbReference type="NCBI Taxonomy" id="1522175"/>
    <lineage>
        <taxon>Bacteria</taxon>
        <taxon>Pseudomonadati</taxon>
        <taxon>Pseudomonadota</taxon>
        <taxon>Alphaproteobacteria</taxon>
        <taxon>Hyphomicrobiales</taxon>
        <taxon>Aurantimonadaceae</taxon>
        <taxon>Aurantimonas</taxon>
    </lineage>
</organism>
<keyword evidence="1" id="KW-0472">Membrane</keyword>
<evidence type="ECO:0000256" key="1">
    <source>
        <dbReference type="SAM" id="Phobius"/>
    </source>
</evidence>
<keyword evidence="1" id="KW-1133">Transmembrane helix</keyword>
<name>A0A7W6HG98_9HYPH</name>
<comment type="caution">
    <text evidence="2">The sequence shown here is derived from an EMBL/GenBank/DDBJ whole genome shotgun (WGS) entry which is preliminary data.</text>
</comment>